<geneLocation type="plasmid" evidence="1">
    <name>plasmindA</name>
</geneLocation>
<gene>
    <name evidence="1" type="ORF">AAF463_22850</name>
</gene>
<dbReference type="RefSeq" id="WP_192413387.1">
    <property type="nucleotide sequence ID" value="NZ_CP158293.1"/>
</dbReference>
<dbReference type="AlphaFoldDB" id="A0AAU7U1Y9"/>
<protein>
    <submittedName>
        <fullName evidence="1">DUF3606 domain-containing protein</fullName>
    </submittedName>
</protein>
<accession>A0AAU7U1Y9</accession>
<dbReference type="InterPro" id="IPR022037">
    <property type="entry name" value="DUF3606"/>
</dbReference>
<name>A0AAU7U1Y9_9GAMM</name>
<evidence type="ECO:0000313" key="1">
    <source>
        <dbReference type="EMBL" id="XBV46982.1"/>
    </source>
</evidence>
<reference evidence="1" key="1">
    <citation type="submission" date="2024-06" db="EMBL/GenBank/DDBJ databases">
        <title>Multiomics insights into the TNT degradation mechanism by Pantoea sp. BJ2 isolated from an ammunition destruction site.</title>
        <authorList>
            <person name="Luo J."/>
        </authorList>
    </citation>
    <scope>NUCLEOTIDE SEQUENCE</scope>
    <source>
        <strain evidence="1">BJ2</strain>
        <plasmid evidence="1">plasmindA</plasmid>
    </source>
</reference>
<proteinExistence type="predicted"/>
<sequence>MKNREYIQRRIPADLSQVEIREQWQITFWTLKLSTTQDRLSQALREVGPDLESVRAWLETTPTSRPKR</sequence>
<organism evidence="1">
    <name type="scientific">Pantoea sp. BJ2</name>
    <dbReference type="NCBI Taxonomy" id="3141322"/>
    <lineage>
        <taxon>Bacteria</taxon>
        <taxon>Pseudomonadati</taxon>
        <taxon>Pseudomonadota</taxon>
        <taxon>Gammaproteobacteria</taxon>
        <taxon>Enterobacterales</taxon>
        <taxon>Erwiniaceae</taxon>
        <taxon>Pantoea</taxon>
    </lineage>
</organism>
<dbReference type="EMBL" id="CP158293">
    <property type="protein sequence ID" value="XBV46982.1"/>
    <property type="molecule type" value="Genomic_DNA"/>
</dbReference>
<keyword evidence="1" id="KW-0614">Plasmid</keyword>
<dbReference type="Pfam" id="PF12244">
    <property type="entry name" value="DUF3606"/>
    <property type="match status" value="1"/>
</dbReference>